<dbReference type="RefSeq" id="WP_100042591.1">
    <property type="nucleotide sequence ID" value="NZ_LT630003.1"/>
</dbReference>
<gene>
    <name evidence="9" type="ORF">SAMN02745906_2694</name>
</gene>
<evidence type="ECO:0000256" key="4">
    <source>
        <dbReference type="ARBA" id="ARBA00013208"/>
    </source>
</evidence>
<comment type="similarity">
    <text evidence="3 7">Belongs to the peptidase S26 family.</text>
</comment>
<feature type="transmembrane region" description="Helical" evidence="7">
    <location>
        <begin position="21"/>
        <end position="45"/>
    </location>
</feature>
<evidence type="ECO:0000256" key="5">
    <source>
        <dbReference type="ARBA" id="ARBA00022670"/>
    </source>
</evidence>
<keyword evidence="10" id="KW-1185">Reference proteome</keyword>
<evidence type="ECO:0000256" key="3">
    <source>
        <dbReference type="ARBA" id="ARBA00009370"/>
    </source>
</evidence>
<keyword evidence="6 7" id="KW-0378">Hydrolase</keyword>
<dbReference type="Pfam" id="PF10502">
    <property type="entry name" value="Peptidase_S26"/>
    <property type="match status" value="1"/>
</dbReference>
<proteinExistence type="inferred from homology"/>
<evidence type="ECO:0000256" key="1">
    <source>
        <dbReference type="ARBA" id="ARBA00000677"/>
    </source>
</evidence>
<evidence type="ECO:0000256" key="2">
    <source>
        <dbReference type="ARBA" id="ARBA00004401"/>
    </source>
</evidence>
<reference evidence="9 10" key="1">
    <citation type="submission" date="2016-10" db="EMBL/GenBank/DDBJ databases">
        <authorList>
            <person name="Varghese N."/>
            <person name="Submissions S."/>
        </authorList>
    </citation>
    <scope>NUCLEOTIDE SEQUENCE [LARGE SCALE GENOMIC DNA]</scope>
    <source>
        <strain evidence="9 10">ATCC 19403</strain>
    </source>
</reference>
<evidence type="ECO:0000259" key="8">
    <source>
        <dbReference type="Pfam" id="PF10502"/>
    </source>
</evidence>
<dbReference type="PROSITE" id="PS00761">
    <property type="entry name" value="SPASE_I_3"/>
    <property type="match status" value="1"/>
</dbReference>
<dbReference type="InterPro" id="IPR019756">
    <property type="entry name" value="Pept_S26A_signal_pept_1_Ser-AS"/>
</dbReference>
<dbReference type="InterPro" id="IPR019533">
    <property type="entry name" value="Peptidase_S26"/>
</dbReference>
<organism evidence="9 10">
    <name type="scientific">Lacrimispora sphenoides JCM 1415</name>
    <dbReference type="NCBI Taxonomy" id="1297793"/>
    <lineage>
        <taxon>Bacteria</taxon>
        <taxon>Bacillati</taxon>
        <taxon>Bacillota</taxon>
        <taxon>Clostridia</taxon>
        <taxon>Lachnospirales</taxon>
        <taxon>Lachnospiraceae</taxon>
        <taxon>Lacrimispora</taxon>
    </lineage>
</organism>
<name>A0ABY1CBI3_9FIRM</name>
<dbReference type="Gene3D" id="2.10.109.10">
    <property type="entry name" value="Umud Fragment, subunit A"/>
    <property type="match status" value="1"/>
</dbReference>
<dbReference type="InterPro" id="IPR036286">
    <property type="entry name" value="LexA/Signal_pep-like_sf"/>
</dbReference>
<dbReference type="EMBL" id="LT630003">
    <property type="protein sequence ID" value="SET88288.1"/>
    <property type="molecule type" value="Genomic_DNA"/>
</dbReference>
<comment type="subcellular location">
    <subcellularLocation>
        <location evidence="2">Cell membrane</location>
        <topology evidence="2">Single-pass type II membrane protein</topology>
    </subcellularLocation>
    <subcellularLocation>
        <location evidence="7">Membrane</location>
        <topology evidence="7">Single-pass type II membrane protein</topology>
    </subcellularLocation>
</comment>
<evidence type="ECO:0000256" key="7">
    <source>
        <dbReference type="RuleBase" id="RU362042"/>
    </source>
</evidence>
<evidence type="ECO:0000313" key="10">
    <source>
        <dbReference type="Proteomes" id="UP000198970"/>
    </source>
</evidence>
<dbReference type="EC" id="3.4.21.89" evidence="4 7"/>
<dbReference type="InterPro" id="IPR000223">
    <property type="entry name" value="Pept_S26A_signal_pept_1"/>
</dbReference>
<dbReference type="NCBIfam" id="TIGR02227">
    <property type="entry name" value="sigpep_I_bact"/>
    <property type="match status" value="1"/>
</dbReference>
<dbReference type="PROSITE" id="PS00501">
    <property type="entry name" value="SPASE_I_1"/>
    <property type="match status" value="1"/>
</dbReference>
<keyword evidence="7" id="KW-0472">Membrane</keyword>
<dbReference type="PANTHER" id="PTHR43390:SF1">
    <property type="entry name" value="CHLOROPLAST PROCESSING PEPTIDASE"/>
    <property type="match status" value="1"/>
</dbReference>
<protein>
    <recommendedName>
        <fullName evidence="4 7">Signal peptidase I</fullName>
        <ecNumber evidence="4 7">3.4.21.89</ecNumber>
    </recommendedName>
</protein>
<comment type="catalytic activity">
    <reaction evidence="1 7">
        <text>Cleavage of hydrophobic, N-terminal signal or leader sequences from secreted and periplasmic proteins.</text>
        <dbReference type="EC" id="3.4.21.89"/>
    </reaction>
</comment>
<dbReference type="InterPro" id="IPR019758">
    <property type="entry name" value="Pept_S26A_signal_pept_1_CS"/>
</dbReference>
<accession>A0ABY1CBI3</accession>
<dbReference type="CDD" id="cd06530">
    <property type="entry name" value="S26_SPase_I"/>
    <property type="match status" value="1"/>
</dbReference>
<dbReference type="Proteomes" id="UP000198970">
    <property type="component" value="Chromosome I"/>
</dbReference>
<keyword evidence="7" id="KW-0812">Transmembrane</keyword>
<sequence>MKRSVKTYRPKHAAATNYSSQSFWLSLIKCTVTAVAVAVIFNTMFGIAAVSGTSMEPTLYDGDIIIFWKQSSSYNRGDIIFIKANGRKDYVKRICGISGDVLGFDDDNGLFLINGEVQKEPYIYERTYGKPKIGYPLKVSEDQFFVMGDHRSDSLDSRNYGTVSKKQINGKALILFRGRL</sequence>
<feature type="domain" description="Peptidase S26" evidence="8">
    <location>
        <begin position="26"/>
        <end position="174"/>
    </location>
</feature>
<evidence type="ECO:0000313" key="9">
    <source>
        <dbReference type="EMBL" id="SET88288.1"/>
    </source>
</evidence>
<keyword evidence="5 7" id="KW-0645">Protease</keyword>
<evidence type="ECO:0000256" key="6">
    <source>
        <dbReference type="ARBA" id="ARBA00022801"/>
    </source>
</evidence>
<dbReference type="SUPFAM" id="SSF51306">
    <property type="entry name" value="LexA/Signal peptidase"/>
    <property type="match status" value="1"/>
</dbReference>
<keyword evidence="7" id="KW-1133">Transmembrane helix</keyword>
<dbReference type="PRINTS" id="PR00727">
    <property type="entry name" value="LEADERPTASE"/>
</dbReference>
<dbReference type="PANTHER" id="PTHR43390">
    <property type="entry name" value="SIGNAL PEPTIDASE I"/>
    <property type="match status" value="1"/>
</dbReference>